<organism evidence="2 5">
    <name type="scientific">Didymodactylos carnosus</name>
    <dbReference type="NCBI Taxonomy" id="1234261"/>
    <lineage>
        <taxon>Eukaryota</taxon>
        <taxon>Metazoa</taxon>
        <taxon>Spiralia</taxon>
        <taxon>Gnathifera</taxon>
        <taxon>Rotifera</taxon>
        <taxon>Eurotatoria</taxon>
        <taxon>Bdelloidea</taxon>
        <taxon>Philodinida</taxon>
        <taxon>Philodinidae</taxon>
        <taxon>Didymodactylos</taxon>
    </lineage>
</organism>
<proteinExistence type="predicted"/>
<dbReference type="Proteomes" id="UP000677228">
    <property type="component" value="Unassembled WGS sequence"/>
</dbReference>
<evidence type="ECO:0000313" key="1">
    <source>
        <dbReference type="EMBL" id="CAF0950164.1"/>
    </source>
</evidence>
<name>A0A814T8A2_9BILA</name>
<evidence type="ECO:0000313" key="5">
    <source>
        <dbReference type="Proteomes" id="UP000663829"/>
    </source>
</evidence>
<keyword evidence="5" id="KW-1185">Reference proteome</keyword>
<dbReference type="EMBL" id="CAJNOQ010007104">
    <property type="protein sequence ID" value="CAF1157944.1"/>
    <property type="molecule type" value="Genomic_DNA"/>
</dbReference>
<dbReference type="AlphaFoldDB" id="A0A814T8A2"/>
<dbReference type="EMBL" id="CAJOBC010007103">
    <property type="protein sequence ID" value="CAF3921369.1"/>
    <property type="molecule type" value="Genomic_DNA"/>
</dbReference>
<evidence type="ECO:0000313" key="4">
    <source>
        <dbReference type="EMBL" id="CAF3921369.1"/>
    </source>
</evidence>
<dbReference type="Proteomes" id="UP000681722">
    <property type="component" value="Unassembled WGS sequence"/>
</dbReference>
<evidence type="ECO:0000313" key="2">
    <source>
        <dbReference type="EMBL" id="CAF1157944.1"/>
    </source>
</evidence>
<sequence length="231" mass="27062">YDGSRGSKARRELFAEFERQRHLLAQFKNLIDHQQVERLVELRRQRLHVRNDAKRIHRSSNVALQRARIRNLLDINAGDTREPLYENSFSSFQHESLDAGKVNDKRKRTVYHCRLPILKPNVPTAREIFQSKQQQQAALNAIKRFRSTKRWSVLETQFQPMDGRISFGFPTKGMENLQQKRIDNIVNSCISNLEECNMETSGYEHFRFVVDATRNASLLSQQNVDVGNQEH</sequence>
<protein>
    <submittedName>
        <fullName evidence="2">Uncharacterized protein</fullName>
    </submittedName>
</protein>
<dbReference type="Proteomes" id="UP000663829">
    <property type="component" value="Unassembled WGS sequence"/>
</dbReference>
<gene>
    <name evidence="2" type="ORF">GPM918_LOCUS21525</name>
    <name evidence="1" type="ORF">OVA965_LOCUS12111</name>
    <name evidence="4" type="ORF">SRO942_LOCUS21522</name>
    <name evidence="3" type="ORF">TMI583_LOCUS12115</name>
</gene>
<comment type="caution">
    <text evidence="2">The sequence shown here is derived from an EMBL/GenBank/DDBJ whole genome shotgun (WGS) entry which is preliminary data.</text>
</comment>
<evidence type="ECO:0000313" key="3">
    <source>
        <dbReference type="EMBL" id="CAF3724406.1"/>
    </source>
</evidence>
<accession>A0A814T8A2</accession>
<feature type="non-terminal residue" evidence="2">
    <location>
        <position position="1"/>
    </location>
</feature>
<dbReference type="EMBL" id="CAJOBA010004802">
    <property type="protein sequence ID" value="CAF3724406.1"/>
    <property type="molecule type" value="Genomic_DNA"/>
</dbReference>
<dbReference type="EMBL" id="CAJNOK010004797">
    <property type="protein sequence ID" value="CAF0950164.1"/>
    <property type="molecule type" value="Genomic_DNA"/>
</dbReference>
<dbReference type="Proteomes" id="UP000682733">
    <property type="component" value="Unassembled WGS sequence"/>
</dbReference>
<reference evidence="2" key="1">
    <citation type="submission" date="2021-02" db="EMBL/GenBank/DDBJ databases">
        <authorList>
            <person name="Nowell W R."/>
        </authorList>
    </citation>
    <scope>NUCLEOTIDE SEQUENCE</scope>
</reference>